<feature type="transmembrane region" description="Helical" evidence="1">
    <location>
        <begin position="47"/>
        <end position="64"/>
    </location>
</feature>
<dbReference type="EMBL" id="JABBNU010000003">
    <property type="protein sequence ID" value="NMM47895.1"/>
    <property type="molecule type" value="Genomic_DNA"/>
</dbReference>
<keyword evidence="1" id="KW-0472">Membrane</keyword>
<keyword evidence="1" id="KW-0812">Transmembrane</keyword>
<comment type="caution">
    <text evidence="2">The sequence shown here is derived from an EMBL/GenBank/DDBJ whole genome shotgun (WGS) entry which is preliminary data.</text>
</comment>
<evidence type="ECO:0000256" key="1">
    <source>
        <dbReference type="SAM" id="Phobius"/>
    </source>
</evidence>
<dbReference type="RefSeq" id="WP_169678874.1">
    <property type="nucleotide sequence ID" value="NZ_JABBNU010000003.1"/>
</dbReference>
<accession>A0A848IX85</accession>
<dbReference type="Proteomes" id="UP000559010">
    <property type="component" value="Unassembled WGS sequence"/>
</dbReference>
<protein>
    <submittedName>
        <fullName evidence="2">Uncharacterized protein</fullName>
    </submittedName>
</protein>
<reference evidence="2 3" key="1">
    <citation type="submission" date="2020-04" db="EMBL/GenBank/DDBJ databases">
        <title>Flammeovirgaceae bacterium KN852 isolated from deep sea.</title>
        <authorList>
            <person name="Zhang D.-C."/>
        </authorList>
    </citation>
    <scope>NUCLEOTIDE SEQUENCE [LARGE SCALE GENOMIC DNA]</scope>
    <source>
        <strain evidence="2 3">KN852</strain>
    </source>
</reference>
<feature type="transmembrane region" description="Helical" evidence="1">
    <location>
        <begin position="76"/>
        <end position="99"/>
    </location>
</feature>
<proteinExistence type="predicted"/>
<sequence length="109" mass="12508">MSEQELKKILKETAPKTSVDFTDNLMDQLLSEEKVIKKPAVFPWRPFVYLAVFSSILILLAVFYPNDGISYRSFSLTFSPLMIPIFSGVFILGQLYVIVKTSLYSRYVN</sequence>
<gene>
    <name evidence="2" type="ORF">HH304_05745</name>
</gene>
<organism evidence="2 3">
    <name type="scientific">Marinigracilibium pacificum</name>
    <dbReference type="NCBI Taxonomy" id="2729599"/>
    <lineage>
        <taxon>Bacteria</taxon>
        <taxon>Pseudomonadati</taxon>
        <taxon>Bacteroidota</taxon>
        <taxon>Cytophagia</taxon>
        <taxon>Cytophagales</taxon>
        <taxon>Flammeovirgaceae</taxon>
        <taxon>Marinigracilibium</taxon>
    </lineage>
</organism>
<dbReference type="AlphaFoldDB" id="A0A848IX85"/>
<evidence type="ECO:0000313" key="3">
    <source>
        <dbReference type="Proteomes" id="UP000559010"/>
    </source>
</evidence>
<keyword evidence="1" id="KW-1133">Transmembrane helix</keyword>
<keyword evidence="3" id="KW-1185">Reference proteome</keyword>
<evidence type="ECO:0000313" key="2">
    <source>
        <dbReference type="EMBL" id="NMM47895.1"/>
    </source>
</evidence>
<name>A0A848IX85_9BACT</name>